<dbReference type="AlphaFoldDB" id="A0AAV3ZE07"/>
<feature type="signal peptide" evidence="1">
    <location>
        <begin position="1"/>
        <end position="19"/>
    </location>
</feature>
<evidence type="ECO:0000313" key="3">
    <source>
        <dbReference type="Proteomes" id="UP000735302"/>
    </source>
</evidence>
<accession>A0AAV3ZE07</accession>
<keyword evidence="1" id="KW-0732">Signal</keyword>
<protein>
    <submittedName>
        <fullName evidence="2">Uncharacterized protein</fullName>
    </submittedName>
</protein>
<dbReference type="Proteomes" id="UP000735302">
    <property type="component" value="Unassembled WGS sequence"/>
</dbReference>
<feature type="chain" id="PRO_5043932358" evidence="1">
    <location>
        <begin position="20"/>
        <end position="230"/>
    </location>
</feature>
<comment type="caution">
    <text evidence="2">The sequence shown here is derived from an EMBL/GenBank/DDBJ whole genome shotgun (WGS) entry which is preliminary data.</text>
</comment>
<reference evidence="2 3" key="1">
    <citation type="journal article" date="2021" name="Elife">
        <title>Chloroplast acquisition without the gene transfer in kleptoplastic sea slugs, Plakobranchus ocellatus.</title>
        <authorList>
            <person name="Maeda T."/>
            <person name="Takahashi S."/>
            <person name="Yoshida T."/>
            <person name="Shimamura S."/>
            <person name="Takaki Y."/>
            <person name="Nagai Y."/>
            <person name="Toyoda A."/>
            <person name="Suzuki Y."/>
            <person name="Arimoto A."/>
            <person name="Ishii H."/>
            <person name="Satoh N."/>
            <person name="Nishiyama T."/>
            <person name="Hasebe M."/>
            <person name="Maruyama T."/>
            <person name="Minagawa J."/>
            <person name="Obokata J."/>
            <person name="Shigenobu S."/>
        </authorList>
    </citation>
    <scope>NUCLEOTIDE SEQUENCE [LARGE SCALE GENOMIC DNA]</scope>
</reference>
<name>A0AAV3ZE07_9GAST</name>
<evidence type="ECO:0000256" key="1">
    <source>
        <dbReference type="SAM" id="SignalP"/>
    </source>
</evidence>
<organism evidence="2 3">
    <name type="scientific">Plakobranchus ocellatus</name>
    <dbReference type="NCBI Taxonomy" id="259542"/>
    <lineage>
        <taxon>Eukaryota</taxon>
        <taxon>Metazoa</taxon>
        <taxon>Spiralia</taxon>
        <taxon>Lophotrochozoa</taxon>
        <taxon>Mollusca</taxon>
        <taxon>Gastropoda</taxon>
        <taxon>Heterobranchia</taxon>
        <taxon>Euthyneura</taxon>
        <taxon>Panpulmonata</taxon>
        <taxon>Sacoglossa</taxon>
        <taxon>Placobranchoidea</taxon>
        <taxon>Plakobranchidae</taxon>
        <taxon>Plakobranchus</taxon>
    </lineage>
</organism>
<keyword evidence="3" id="KW-1185">Reference proteome</keyword>
<evidence type="ECO:0000313" key="2">
    <source>
        <dbReference type="EMBL" id="GFN92972.1"/>
    </source>
</evidence>
<sequence length="230" mass="25523">MWKLLALLPCLMLVAEVKGDCSELLACENTIPDADVISQNHGLVGMMNEADALDYICTELNNLTSCITNRLDTCNDDTVRNDVRMAKDIIEYMCSAEGRPVVLRLASSDCAQNPLLEIQVEVMMHGCLETFTFDLQMEALNAAFSGREFVVSDACPFIDRLRTCLIQGATDMCDADMGTFVANVWDIAAGDQFAEFGCTQNVIQSRRYVKRALPMLSKRLTAISKLKLKK</sequence>
<dbReference type="EMBL" id="BLXT01002301">
    <property type="protein sequence ID" value="GFN92972.1"/>
    <property type="molecule type" value="Genomic_DNA"/>
</dbReference>
<gene>
    <name evidence="2" type="ORF">PoB_001947800</name>
</gene>
<proteinExistence type="predicted"/>